<name>A0ABR4QU58_9CEST</name>
<dbReference type="SUPFAM" id="SSF54495">
    <property type="entry name" value="UBC-like"/>
    <property type="match status" value="1"/>
</dbReference>
<protein>
    <recommendedName>
        <fullName evidence="4">UBC core domain-containing protein</fullName>
    </recommendedName>
</protein>
<accession>A0ABR4QU58</accession>
<comment type="caution">
    <text evidence="5">The sequence shown here is derived from an EMBL/GenBank/DDBJ whole genome shotgun (WGS) entry which is preliminary data.</text>
</comment>
<keyword evidence="6" id="KW-1185">Reference proteome</keyword>
<dbReference type="PROSITE" id="PS00183">
    <property type="entry name" value="UBC_1"/>
    <property type="match status" value="1"/>
</dbReference>
<reference evidence="5 6" key="1">
    <citation type="journal article" date="2022" name="Front. Cell. Infect. Microbiol.">
        <title>The Genomes of Two Strains of Taenia crassiceps the Animal Model for the Study of Human Cysticercosis.</title>
        <authorList>
            <person name="Bobes R.J."/>
            <person name="Estrada K."/>
            <person name="Rios-Valencia D.G."/>
            <person name="Calderon-Gallegos A."/>
            <person name="de la Torre P."/>
            <person name="Carrero J.C."/>
            <person name="Sanchez-Flores A."/>
            <person name="Laclette J.P."/>
        </authorList>
    </citation>
    <scope>NUCLEOTIDE SEQUENCE [LARGE SCALE GENOMIC DNA]</scope>
    <source>
        <strain evidence="5">WFUcys</strain>
    </source>
</reference>
<keyword evidence="1" id="KW-0808">Transferase</keyword>
<dbReference type="Gene3D" id="3.10.110.10">
    <property type="entry name" value="Ubiquitin Conjugating Enzyme"/>
    <property type="match status" value="1"/>
</dbReference>
<gene>
    <name evidence="5" type="ORF">TcWFU_009318</name>
</gene>
<evidence type="ECO:0000313" key="5">
    <source>
        <dbReference type="EMBL" id="KAL5112915.1"/>
    </source>
</evidence>
<dbReference type="InterPro" id="IPR023313">
    <property type="entry name" value="UBQ-conjugating_AS"/>
</dbReference>
<feature type="active site" description="Glycyl thioester intermediate" evidence="3">
    <location>
        <position position="91"/>
    </location>
</feature>
<dbReference type="Proteomes" id="UP001651158">
    <property type="component" value="Unassembled WGS sequence"/>
</dbReference>
<evidence type="ECO:0000256" key="3">
    <source>
        <dbReference type="PROSITE-ProRule" id="PRU10133"/>
    </source>
</evidence>
<organism evidence="5 6">
    <name type="scientific">Taenia crassiceps</name>
    <dbReference type="NCBI Taxonomy" id="6207"/>
    <lineage>
        <taxon>Eukaryota</taxon>
        <taxon>Metazoa</taxon>
        <taxon>Spiralia</taxon>
        <taxon>Lophotrochozoa</taxon>
        <taxon>Platyhelminthes</taxon>
        <taxon>Cestoda</taxon>
        <taxon>Eucestoda</taxon>
        <taxon>Cyclophyllidea</taxon>
        <taxon>Taeniidae</taxon>
        <taxon>Taenia</taxon>
    </lineage>
</organism>
<dbReference type="Pfam" id="PF00179">
    <property type="entry name" value="UQ_con"/>
    <property type="match status" value="1"/>
</dbReference>
<sequence length="439" mass="49817">MSCPATQRTFAKDVHQLRKTIDASTGGQASIIAVDELTVKVCLRPKSGLNAHAEFLLTIKCSSMYPMECPDVTFDSPIFHPNINPDYGSVCVSLLSYWRSCYNLLDLEDDEAIGACINTTDAELRESTIEGAYAPSDTTSVTANIQRLSMLRAVSASRHHKRTKKEKMKSKLILLGLPMKRTKTCLHLPRRQLTGRLAINAHLHSPWKWSIRRTRWSIRFAPQQNVDLSMTGIQIPPWRASSSRMMSDICLFCAKNKGMKNLVLLDPMALSPLSPLLNLMHYCEVPRPRLTGILWMTPLEALSPFYHVPIPVNEEEQENVHGRCEGDSDVYPTPLCLRFIAITALITNWVAWLSRMESYAALGMSRFYPTLIIAPVAACMLQPFSLGCGQAPLMDLWPMWLLRRLLSLSLRLSRLRFPFFHRSHSHLRYLFPFSDLDEI</sequence>
<proteinExistence type="predicted"/>
<evidence type="ECO:0000256" key="2">
    <source>
        <dbReference type="ARBA" id="ARBA00022786"/>
    </source>
</evidence>
<dbReference type="InterPro" id="IPR000608">
    <property type="entry name" value="UBC"/>
</dbReference>
<dbReference type="EMBL" id="JAKROA010000001">
    <property type="protein sequence ID" value="KAL5112915.1"/>
    <property type="molecule type" value="Genomic_DNA"/>
</dbReference>
<evidence type="ECO:0000313" key="6">
    <source>
        <dbReference type="Proteomes" id="UP001651158"/>
    </source>
</evidence>
<feature type="domain" description="UBC core" evidence="4">
    <location>
        <begin position="5"/>
        <end position="168"/>
    </location>
</feature>
<evidence type="ECO:0000259" key="4">
    <source>
        <dbReference type="PROSITE" id="PS50127"/>
    </source>
</evidence>
<evidence type="ECO:0000256" key="1">
    <source>
        <dbReference type="ARBA" id="ARBA00022679"/>
    </source>
</evidence>
<dbReference type="InterPro" id="IPR016135">
    <property type="entry name" value="UBQ-conjugating_enzyme/RWD"/>
</dbReference>
<keyword evidence="2" id="KW-0833">Ubl conjugation pathway</keyword>
<dbReference type="PROSITE" id="PS50127">
    <property type="entry name" value="UBC_2"/>
    <property type="match status" value="1"/>
</dbReference>